<dbReference type="InterPro" id="IPR012347">
    <property type="entry name" value="Ferritin-like"/>
</dbReference>
<gene>
    <name evidence="3" type="ORF">NCTC9428_03560</name>
</gene>
<feature type="chain" id="PRO_5018632933" evidence="1">
    <location>
        <begin position="24"/>
        <end position="175"/>
    </location>
</feature>
<evidence type="ECO:0000313" key="3">
    <source>
        <dbReference type="EMBL" id="VEF11933.1"/>
    </source>
</evidence>
<protein>
    <submittedName>
        <fullName evidence="3">Lipoprotein</fullName>
    </submittedName>
</protein>
<dbReference type="Gene3D" id="1.20.1260.10">
    <property type="match status" value="1"/>
</dbReference>
<keyword evidence="1" id="KW-0732">Signal</keyword>
<evidence type="ECO:0000256" key="1">
    <source>
        <dbReference type="SAM" id="SignalP"/>
    </source>
</evidence>
<reference evidence="3 4" key="1">
    <citation type="submission" date="2018-12" db="EMBL/GenBank/DDBJ databases">
        <authorList>
            <consortium name="Pathogen Informatics"/>
        </authorList>
    </citation>
    <scope>NUCLEOTIDE SEQUENCE [LARGE SCALE GENOMIC DNA]</scope>
    <source>
        <strain evidence="3 4">NCTC9428</strain>
    </source>
</reference>
<name>A0A3S4PVY0_PSEFL</name>
<dbReference type="PANTHER" id="PTHR38593:SF1">
    <property type="entry name" value="BLR2558 PROTEIN"/>
    <property type="match status" value="1"/>
</dbReference>
<evidence type="ECO:0000259" key="2">
    <source>
        <dbReference type="Pfam" id="PF13628"/>
    </source>
</evidence>
<feature type="signal peptide" evidence="1">
    <location>
        <begin position="1"/>
        <end position="23"/>
    </location>
</feature>
<dbReference type="EMBL" id="LR134318">
    <property type="protein sequence ID" value="VEF11933.1"/>
    <property type="molecule type" value="Genomic_DNA"/>
</dbReference>
<proteinExistence type="predicted"/>
<accession>A0A3S4PVY0</accession>
<dbReference type="AlphaFoldDB" id="A0A3S4PVY0"/>
<keyword evidence="3" id="KW-0449">Lipoprotein</keyword>
<evidence type="ECO:0000313" key="4">
    <source>
        <dbReference type="Proteomes" id="UP000281909"/>
    </source>
</evidence>
<organism evidence="3 4">
    <name type="scientific">Pseudomonas fluorescens</name>
    <dbReference type="NCBI Taxonomy" id="294"/>
    <lineage>
        <taxon>Bacteria</taxon>
        <taxon>Pseudomonadati</taxon>
        <taxon>Pseudomonadota</taxon>
        <taxon>Gammaproteobacteria</taxon>
        <taxon>Pseudomonadales</taxon>
        <taxon>Pseudomonadaceae</taxon>
        <taxon>Pseudomonas</taxon>
    </lineage>
</organism>
<sequence>MNSWKVKWLIALALNVQILSSYAVTLNAFVEDAVQQSIFQTESAKVALTKSSSSEVKDFANNMVSENSHLYLELQKLAQQLHMDVPTEPSLASKAKLMRLEYRDESFDRIYIDGQVETLEQRMTLFKKEATSSENSDLKAFAKEALPGILKQVGLAKNIQTKLKPSAGALTPVEP</sequence>
<dbReference type="OrthoDB" id="118677at2"/>
<feature type="domain" description="DUF4142" evidence="2">
    <location>
        <begin position="27"/>
        <end position="158"/>
    </location>
</feature>
<dbReference type="Proteomes" id="UP000281909">
    <property type="component" value="Chromosome"/>
</dbReference>
<dbReference type="InterPro" id="IPR025419">
    <property type="entry name" value="DUF4142"/>
</dbReference>
<dbReference type="Pfam" id="PF13628">
    <property type="entry name" value="DUF4142"/>
    <property type="match status" value="1"/>
</dbReference>
<dbReference type="PANTHER" id="PTHR38593">
    <property type="entry name" value="BLR2558 PROTEIN"/>
    <property type="match status" value="1"/>
</dbReference>
<dbReference type="RefSeq" id="WP_126364843.1">
    <property type="nucleotide sequence ID" value="NZ_LR134318.1"/>
</dbReference>